<sequence>MEDQANTQAQQAEATVTIDDTVYAVKDLSDEAKYTLQLIEDLRQQMGATRARFDQLSMAEQGFTQKLREEVAKADKKTKKSKKD</sequence>
<dbReference type="EMBL" id="JOKJ01000019">
    <property type="protein sequence ID" value="KEQ05574.1"/>
    <property type="molecule type" value="Genomic_DNA"/>
</dbReference>
<evidence type="ECO:0000313" key="2">
    <source>
        <dbReference type="Proteomes" id="UP000052167"/>
    </source>
</evidence>
<reference evidence="1 2" key="1">
    <citation type="submission" date="2014-06" db="EMBL/GenBank/DDBJ databases">
        <title>Rhizobium pelagicum/R2-400B4.</title>
        <authorList>
            <person name="Kimes N.E."/>
            <person name="Lopez-Perez M."/>
        </authorList>
    </citation>
    <scope>NUCLEOTIDE SEQUENCE [LARGE SCALE GENOMIC DNA]</scope>
    <source>
        <strain evidence="1 2">R2-400B4</strain>
    </source>
</reference>
<evidence type="ECO:0000313" key="1">
    <source>
        <dbReference type="EMBL" id="KEQ05574.1"/>
    </source>
</evidence>
<proteinExistence type="predicted"/>
<organism evidence="1 2">
    <name type="scientific">Pseudorhizobium pelagicum</name>
    <dbReference type="NCBI Taxonomy" id="1509405"/>
    <lineage>
        <taxon>Bacteria</taxon>
        <taxon>Pseudomonadati</taxon>
        <taxon>Pseudomonadota</taxon>
        <taxon>Alphaproteobacteria</taxon>
        <taxon>Hyphomicrobiales</taxon>
        <taxon>Rhizobiaceae</taxon>
        <taxon>Rhizobium/Agrobacterium group</taxon>
        <taxon>Pseudorhizobium</taxon>
    </lineage>
</organism>
<dbReference type="RefSeq" id="WP_037189721.1">
    <property type="nucleotide sequence ID" value="NZ_JOKJ01000019.1"/>
</dbReference>
<name>A0A922NZM2_9HYPH</name>
<dbReference type="AlphaFoldDB" id="A0A922NZM2"/>
<gene>
    <name evidence="1" type="ORF">GV68_08570</name>
</gene>
<dbReference type="Proteomes" id="UP000052167">
    <property type="component" value="Unassembled WGS sequence"/>
</dbReference>
<protein>
    <submittedName>
        <fullName evidence="1">Uncharacterized protein</fullName>
    </submittedName>
</protein>
<accession>A0A922NZM2</accession>
<keyword evidence="2" id="KW-1185">Reference proteome</keyword>
<comment type="caution">
    <text evidence="1">The sequence shown here is derived from an EMBL/GenBank/DDBJ whole genome shotgun (WGS) entry which is preliminary data.</text>
</comment>